<keyword evidence="1" id="KW-0812">Transmembrane</keyword>
<reference evidence="2 3" key="1">
    <citation type="submission" date="2024-06" db="EMBL/GenBank/DDBJ databases">
        <title>The Natural Products Discovery Center: Release of the First 8490 Sequenced Strains for Exploring Actinobacteria Biosynthetic Diversity.</title>
        <authorList>
            <person name="Kalkreuter E."/>
            <person name="Kautsar S.A."/>
            <person name="Yang D."/>
            <person name="Bader C.D."/>
            <person name="Teijaro C.N."/>
            <person name="Fluegel L."/>
            <person name="Davis C.M."/>
            <person name="Simpson J.R."/>
            <person name="Lauterbach L."/>
            <person name="Steele A.D."/>
            <person name="Gui C."/>
            <person name="Meng S."/>
            <person name="Li G."/>
            <person name="Viehrig K."/>
            <person name="Ye F."/>
            <person name="Su P."/>
            <person name="Kiefer A.F."/>
            <person name="Nichols A."/>
            <person name="Cepeda A.J."/>
            <person name="Yan W."/>
            <person name="Fan B."/>
            <person name="Jiang Y."/>
            <person name="Adhikari A."/>
            <person name="Zheng C.-J."/>
            <person name="Schuster L."/>
            <person name="Cowan T.M."/>
            <person name="Smanski M.J."/>
            <person name="Chevrette M.G."/>
            <person name="De Carvalho L.P.S."/>
            <person name="Shen B."/>
        </authorList>
    </citation>
    <scope>NUCLEOTIDE SEQUENCE [LARGE SCALE GENOMIC DNA]</scope>
    <source>
        <strain evidence="2 3">NPDC050403</strain>
    </source>
</reference>
<name>A0ABV3FYH5_9NOCA</name>
<dbReference type="RefSeq" id="WP_357786380.1">
    <property type="nucleotide sequence ID" value="NZ_JBFAKC010000010.1"/>
</dbReference>
<organism evidence="2 3">
    <name type="scientific">Nocardia aurea</name>
    <dbReference type="NCBI Taxonomy" id="2144174"/>
    <lineage>
        <taxon>Bacteria</taxon>
        <taxon>Bacillati</taxon>
        <taxon>Actinomycetota</taxon>
        <taxon>Actinomycetes</taxon>
        <taxon>Mycobacteriales</taxon>
        <taxon>Nocardiaceae</taxon>
        <taxon>Nocardia</taxon>
    </lineage>
</organism>
<proteinExistence type="predicted"/>
<keyword evidence="3" id="KW-1185">Reference proteome</keyword>
<accession>A0ABV3FYH5</accession>
<feature type="transmembrane region" description="Helical" evidence="1">
    <location>
        <begin position="123"/>
        <end position="140"/>
    </location>
</feature>
<dbReference type="EMBL" id="JBFAKC010000010">
    <property type="protein sequence ID" value="MEV0710471.1"/>
    <property type="molecule type" value="Genomic_DNA"/>
</dbReference>
<keyword evidence="1" id="KW-1133">Transmembrane helix</keyword>
<comment type="caution">
    <text evidence="2">The sequence shown here is derived from an EMBL/GenBank/DDBJ whole genome shotgun (WGS) entry which is preliminary data.</text>
</comment>
<evidence type="ECO:0000313" key="2">
    <source>
        <dbReference type="EMBL" id="MEV0710471.1"/>
    </source>
</evidence>
<gene>
    <name evidence="2" type="ORF">AB0I48_23165</name>
</gene>
<feature type="transmembrane region" description="Helical" evidence="1">
    <location>
        <begin position="41"/>
        <end position="65"/>
    </location>
</feature>
<dbReference type="Proteomes" id="UP001551695">
    <property type="component" value="Unassembled WGS sequence"/>
</dbReference>
<evidence type="ECO:0000256" key="1">
    <source>
        <dbReference type="SAM" id="Phobius"/>
    </source>
</evidence>
<protein>
    <recommendedName>
        <fullName evidence="4">Integral membrane protein</fullName>
    </recommendedName>
</protein>
<keyword evidence="1" id="KW-0472">Membrane</keyword>
<feature type="transmembrane region" description="Helical" evidence="1">
    <location>
        <begin position="85"/>
        <end position="116"/>
    </location>
</feature>
<evidence type="ECO:0008006" key="4">
    <source>
        <dbReference type="Google" id="ProtNLM"/>
    </source>
</evidence>
<feature type="transmembrane region" description="Helical" evidence="1">
    <location>
        <begin position="146"/>
        <end position="172"/>
    </location>
</feature>
<evidence type="ECO:0000313" key="3">
    <source>
        <dbReference type="Proteomes" id="UP001551695"/>
    </source>
</evidence>
<sequence>MNDRYGYDGGDNGPQHYLPPGPPYGYPGYALPVEHRAPSRITAAIAASLAMVAGVIAAAIAVWSLVVVVDVGNDDHSGSSDLPDFGGLIVVIFVALAVVSGFLALLFLLGGVLLFARLTAGRILVIISSTLGVSLSAFGFREELNYFALAPCTFFVTTLVLAAVPSTGRWIAAGKNRP</sequence>